<sequence>MRHHPDEDVVLPIQSVYDMLMQNPATVSSADQFRQYIYTLSAAHNDIHVRFNCHFYHRETLLKLFSARKSALENLANRLIGLDQPEDAPLPFFNSTSKEERKQHRRQFRRPRRPHPGYSFEDHTIVGYGDGRFKSSMKTYEPLPVETFRAVLARRTLVVLEDEYRTSVVCSYDDSRTRMFRAADGSVQVCREHRKRRIRRIHENGNNSRRQCWCLDDEKDNLVPTSQCDNAQDAVGFRRNVYALKFCDECDLLLDRDINGARNIGRILLAYIESNGDVNSRPLALSRGNNRRALVDVNDDEFDQDEEQQDIEVLE</sequence>
<proteinExistence type="predicted"/>
<protein>
    <submittedName>
        <fullName evidence="2">Uncharacterized protein</fullName>
    </submittedName>
</protein>
<evidence type="ECO:0000313" key="3">
    <source>
        <dbReference type="Proteomes" id="UP000646827"/>
    </source>
</evidence>
<reference evidence="2 3" key="1">
    <citation type="submission" date="2020-12" db="EMBL/GenBank/DDBJ databases">
        <title>Metabolic potential, ecology and presence of endohyphal bacteria is reflected in genomic diversity of Mucoromycotina.</title>
        <authorList>
            <person name="Muszewska A."/>
            <person name="Okrasinska A."/>
            <person name="Steczkiewicz K."/>
            <person name="Drgas O."/>
            <person name="Orlowska M."/>
            <person name="Perlinska-Lenart U."/>
            <person name="Aleksandrzak-Piekarczyk T."/>
            <person name="Szatraj K."/>
            <person name="Zielenkiewicz U."/>
            <person name="Pilsyk S."/>
            <person name="Malc E."/>
            <person name="Mieczkowski P."/>
            <person name="Kruszewska J.S."/>
            <person name="Biernat P."/>
            <person name="Pawlowska J."/>
        </authorList>
    </citation>
    <scope>NUCLEOTIDE SEQUENCE [LARGE SCALE GENOMIC DNA]</scope>
    <source>
        <strain evidence="2 3">CBS 142.35</strain>
    </source>
</reference>
<comment type="caution">
    <text evidence="2">The sequence shown here is derived from an EMBL/GenBank/DDBJ whole genome shotgun (WGS) entry which is preliminary data.</text>
</comment>
<keyword evidence="3" id="KW-1185">Reference proteome</keyword>
<gene>
    <name evidence="2" type="ORF">INT45_008797</name>
</gene>
<dbReference type="OrthoDB" id="2289295at2759"/>
<dbReference type="AlphaFoldDB" id="A0A8H7S007"/>
<feature type="compositionally biased region" description="Basic residues" evidence="1">
    <location>
        <begin position="103"/>
        <end position="115"/>
    </location>
</feature>
<evidence type="ECO:0000256" key="1">
    <source>
        <dbReference type="SAM" id="MobiDB-lite"/>
    </source>
</evidence>
<organism evidence="2 3">
    <name type="scientific">Circinella minor</name>
    <dbReference type="NCBI Taxonomy" id="1195481"/>
    <lineage>
        <taxon>Eukaryota</taxon>
        <taxon>Fungi</taxon>
        <taxon>Fungi incertae sedis</taxon>
        <taxon>Mucoromycota</taxon>
        <taxon>Mucoromycotina</taxon>
        <taxon>Mucoromycetes</taxon>
        <taxon>Mucorales</taxon>
        <taxon>Lichtheimiaceae</taxon>
        <taxon>Circinella</taxon>
    </lineage>
</organism>
<dbReference type="Proteomes" id="UP000646827">
    <property type="component" value="Unassembled WGS sequence"/>
</dbReference>
<dbReference type="EMBL" id="JAEPRB010000147">
    <property type="protein sequence ID" value="KAG2220256.1"/>
    <property type="molecule type" value="Genomic_DNA"/>
</dbReference>
<name>A0A8H7S007_9FUNG</name>
<accession>A0A8H7S007</accession>
<feature type="region of interest" description="Disordered" evidence="1">
    <location>
        <begin position="91"/>
        <end position="121"/>
    </location>
</feature>
<evidence type="ECO:0000313" key="2">
    <source>
        <dbReference type="EMBL" id="KAG2220256.1"/>
    </source>
</evidence>